<name>A0ABZ0UT88_9RICK</name>
<dbReference type="Proteomes" id="UP001325140">
    <property type="component" value="Chromosome"/>
</dbReference>
<sequence length="371" mass="42523">MKYLHHNLEREINAITPKNLWFIFGEEYGGVCFALSALKNKLRTLAAMNAGNLSIHEMSFKQLNTNPELLDEITRASNLFSGKREVKLIIVNAVSNDISTKLSQRLNQHILALSKNTFIAVVGSGLKKNLKTRRFFESSSTIGHIAFFHSYSLSEQEKQSFWLYLLSKNKLQIVIATTCPDSLLSVHIALCSSRMEMVNAIEKMCINSQHECDVLDLSDKKYSSVRKIHISEEEIKAFFPFENDIKLLDIVHHLLFYSHDSYVNYDINLDISALRWLQSYCIKLSILHQICLKASSDTEVINAMLEIRIFLPNKQKSDLIGALRCISPHKISELITLFLCQEKAIRTMMENDLINDVEENDKVVLQKLLRL</sequence>
<organism evidence="1 2">
    <name type="scientific">Candidatus Fokinia crypta</name>
    <dbReference type="NCBI Taxonomy" id="1920990"/>
    <lineage>
        <taxon>Bacteria</taxon>
        <taxon>Pseudomonadati</taxon>
        <taxon>Pseudomonadota</taxon>
        <taxon>Alphaproteobacteria</taxon>
        <taxon>Rickettsiales</taxon>
        <taxon>Candidatus Midichloriaceae</taxon>
        <taxon>Candidatus Fokinia</taxon>
    </lineage>
</organism>
<gene>
    <name evidence="1" type="ORF">Fokcrypt_00684</name>
</gene>
<dbReference type="RefSeq" id="WP_323722117.1">
    <property type="nucleotide sequence ID" value="NZ_CP110343.1"/>
</dbReference>
<dbReference type="EMBL" id="CP110343">
    <property type="protein sequence ID" value="WPX98145.1"/>
    <property type="molecule type" value="Genomic_DNA"/>
</dbReference>
<protein>
    <submittedName>
        <fullName evidence="1">DNA polymerase III subunit delta domain protein</fullName>
    </submittedName>
</protein>
<accession>A0ABZ0UT88</accession>
<keyword evidence="2" id="KW-1185">Reference proteome</keyword>
<proteinExistence type="predicted"/>
<reference evidence="1" key="1">
    <citation type="submission" date="2022-10" db="EMBL/GenBank/DDBJ databases">
        <title>Host association and intracellularity evolved multiple times independently in the Rickettsiales.</title>
        <authorList>
            <person name="Castelli M."/>
            <person name="Nardi T."/>
            <person name="Gammuto L."/>
            <person name="Bellinzona G."/>
            <person name="Sabaneyeva E."/>
            <person name="Potekhin A."/>
            <person name="Serra V."/>
            <person name="Petroni G."/>
            <person name="Sassera D."/>
        </authorList>
    </citation>
    <scope>NUCLEOTIDE SEQUENCE [LARGE SCALE GENOMIC DNA]</scope>
    <source>
        <strain evidence="1">US_Bl 11III1</strain>
    </source>
</reference>
<evidence type="ECO:0000313" key="1">
    <source>
        <dbReference type="EMBL" id="WPX98145.1"/>
    </source>
</evidence>
<evidence type="ECO:0000313" key="2">
    <source>
        <dbReference type="Proteomes" id="UP001325140"/>
    </source>
</evidence>